<keyword evidence="3" id="KW-1185">Reference proteome</keyword>
<dbReference type="Pfam" id="PF13481">
    <property type="entry name" value="AAA_25"/>
    <property type="match status" value="1"/>
</dbReference>
<accession>A4G9F6</accession>
<evidence type="ECO:0000313" key="3">
    <source>
        <dbReference type="Proteomes" id="UP000006697"/>
    </source>
</evidence>
<reference evidence="2 3" key="1">
    <citation type="journal article" date="2007" name="PLoS Genet.">
        <title>A tale of two oxidation states: bacterial colonization of arsenic-rich environments.</title>
        <authorList>
            <person name="Muller D."/>
            <person name="Medigue C."/>
            <person name="Koechler S."/>
            <person name="Barbe V."/>
            <person name="Barakat M."/>
            <person name="Talla E."/>
            <person name="Bonnefoy V."/>
            <person name="Krin E."/>
            <person name="Arsene-Ploetze F."/>
            <person name="Carapito C."/>
            <person name="Chandler M."/>
            <person name="Cournoyer B."/>
            <person name="Cruveiller S."/>
            <person name="Dossat C."/>
            <person name="Duval S."/>
            <person name="Heymann M."/>
            <person name="Leize E."/>
            <person name="Lieutaud A."/>
            <person name="Lievremont D."/>
            <person name="Makita Y."/>
            <person name="Mangenot S."/>
            <person name="Nitschke W."/>
            <person name="Ortet P."/>
            <person name="Perdrial N."/>
            <person name="Schoepp B."/>
            <person name="Siguier N."/>
            <person name="Simeonova D.D."/>
            <person name="Rouy Z."/>
            <person name="Segurens B."/>
            <person name="Turlin E."/>
            <person name="Vallenet D."/>
            <person name="Van Dorsselaer A."/>
            <person name="Weiss S."/>
            <person name="Weissenbach J."/>
            <person name="Lett M.C."/>
            <person name="Danchin A."/>
            <person name="Bertin P.N."/>
        </authorList>
    </citation>
    <scope>NUCLEOTIDE SEQUENCE [LARGE SCALE GENOMIC DNA]</scope>
    <source>
        <strain evidence="3">ULPAs1</strain>
    </source>
</reference>
<proteinExistence type="predicted"/>
<dbReference type="eggNOG" id="COG0305">
    <property type="taxonomic scope" value="Bacteria"/>
</dbReference>
<dbReference type="InterPro" id="IPR007694">
    <property type="entry name" value="DNA_helicase_DnaB-like_C"/>
</dbReference>
<dbReference type="GO" id="GO:0005524">
    <property type="term" value="F:ATP binding"/>
    <property type="evidence" value="ECO:0007669"/>
    <property type="project" value="InterPro"/>
</dbReference>
<evidence type="ECO:0000259" key="1">
    <source>
        <dbReference type="PROSITE" id="PS51199"/>
    </source>
</evidence>
<dbReference type="Gene3D" id="3.40.50.300">
    <property type="entry name" value="P-loop containing nucleotide triphosphate hydrolases"/>
    <property type="match status" value="1"/>
</dbReference>
<dbReference type="KEGG" id="har:HEAR3034"/>
<dbReference type="PROSITE" id="PS51199">
    <property type="entry name" value="SF4_HELICASE"/>
    <property type="match status" value="1"/>
</dbReference>
<dbReference type="OrthoDB" id="5959484at2"/>
<dbReference type="STRING" id="204773.HEAR3034"/>
<dbReference type="Proteomes" id="UP000006697">
    <property type="component" value="Chromosome"/>
</dbReference>
<name>A4G9F6_HERAR</name>
<dbReference type="InterPro" id="IPR027032">
    <property type="entry name" value="Twinkle-like"/>
</dbReference>
<gene>
    <name evidence="2" type="ordered locus">HEAR3034</name>
</gene>
<evidence type="ECO:0000313" key="2">
    <source>
        <dbReference type="EMBL" id="CAL63143.1"/>
    </source>
</evidence>
<protein>
    <recommendedName>
        <fullName evidence="1">SF4 helicase domain-containing protein</fullName>
    </recommendedName>
</protein>
<organism evidence="2 3">
    <name type="scientific">Herminiimonas arsenicoxydans</name>
    <dbReference type="NCBI Taxonomy" id="204773"/>
    <lineage>
        <taxon>Bacteria</taxon>
        <taxon>Pseudomonadati</taxon>
        <taxon>Pseudomonadota</taxon>
        <taxon>Betaproteobacteria</taxon>
        <taxon>Burkholderiales</taxon>
        <taxon>Oxalobacteraceae</taxon>
        <taxon>Herminiimonas</taxon>
    </lineage>
</organism>
<dbReference type="GO" id="GO:0043139">
    <property type="term" value="F:5'-3' DNA helicase activity"/>
    <property type="evidence" value="ECO:0007669"/>
    <property type="project" value="InterPro"/>
</dbReference>
<dbReference type="AlphaFoldDB" id="A4G9F6"/>
<dbReference type="GO" id="GO:0003697">
    <property type="term" value="F:single-stranded DNA binding"/>
    <property type="evidence" value="ECO:0007669"/>
    <property type="project" value="InterPro"/>
</dbReference>
<dbReference type="PANTHER" id="PTHR12873:SF6">
    <property type="entry name" value="TOPRIM DOMAIN-CONTAINING PROTEIN"/>
    <property type="match status" value="1"/>
</dbReference>
<dbReference type="GO" id="GO:0006260">
    <property type="term" value="P:DNA replication"/>
    <property type="evidence" value="ECO:0007669"/>
    <property type="project" value="InterPro"/>
</dbReference>
<feature type="domain" description="SF4 helicase" evidence="1">
    <location>
        <begin position="38"/>
        <end position="291"/>
    </location>
</feature>
<dbReference type="HOGENOM" id="CLU_069769_0_0_4"/>
<dbReference type="SUPFAM" id="SSF52540">
    <property type="entry name" value="P-loop containing nucleoside triphosphate hydrolases"/>
    <property type="match status" value="1"/>
</dbReference>
<dbReference type="InterPro" id="IPR027417">
    <property type="entry name" value="P-loop_NTPase"/>
</dbReference>
<dbReference type="EMBL" id="CU207211">
    <property type="protein sequence ID" value="CAL63143.1"/>
    <property type="molecule type" value="Genomic_DNA"/>
</dbReference>
<dbReference type="PANTHER" id="PTHR12873">
    <property type="entry name" value="T7-LIKE MITOCHONDRIAL DNA HELICASE"/>
    <property type="match status" value="1"/>
</dbReference>
<sequence>MQLIKDDIDFNAYREEPETHKVRPASDFLAETIAAFYPPAGASLPPRPLWDKTNGKIAFRPGEVSLWAGINGHGKSMFMSQIEIDLMTQGEKVLSLSFEMLPVRQMQRMARQAYANDQPPIDFLNRFHAWTTGKLWMYDHNGSIKWEKVMAVMRYAQEKFGITQFVIDSLMKCVKGETDYDAQKDFVNELCAFAQARKVHIHLVHHIRKGEDEDRIPGKFDAKGAGAITDMVDNVFIVWRNKKAERGDAKDPKAPTAMLRCDKQRNGEWEGMLGFWFHPESMQYLERIDGMPMRYELSNARH</sequence>